<evidence type="ECO:0000256" key="1">
    <source>
        <dbReference type="SAM" id="MobiDB-lite"/>
    </source>
</evidence>
<protein>
    <submittedName>
        <fullName evidence="2">Uncharacterized protein</fullName>
    </submittedName>
</protein>
<evidence type="ECO:0000313" key="3">
    <source>
        <dbReference type="Proteomes" id="UP000052978"/>
    </source>
</evidence>
<dbReference type="Proteomes" id="UP000052978">
    <property type="component" value="Unassembled WGS sequence"/>
</dbReference>
<organism evidence="2 3">
    <name type="scientific">Myotis brandtii</name>
    <name type="common">Brandt's bat</name>
    <dbReference type="NCBI Taxonomy" id="109478"/>
    <lineage>
        <taxon>Eukaryota</taxon>
        <taxon>Metazoa</taxon>
        <taxon>Chordata</taxon>
        <taxon>Craniata</taxon>
        <taxon>Vertebrata</taxon>
        <taxon>Euteleostomi</taxon>
        <taxon>Mammalia</taxon>
        <taxon>Eutheria</taxon>
        <taxon>Laurasiatheria</taxon>
        <taxon>Chiroptera</taxon>
        <taxon>Yangochiroptera</taxon>
        <taxon>Vespertilionidae</taxon>
        <taxon>Myotis</taxon>
    </lineage>
</organism>
<name>S7MR80_MYOBR</name>
<dbReference type="EMBL" id="KE161908">
    <property type="protein sequence ID" value="EPQ05890.1"/>
    <property type="molecule type" value="Genomic_DNA"/>
</dbReference>
<accession>S7MR80</accession>
<sequence length="90" mass="9723">MMCTDHQGQMLNAGAAIMCTGHLKVNGTRDLAPPTNQHSASPKWDTGPTAPPWSNSPPNRSHHYQDPMAQNAAHSPVQKQSLWAPGKDIT</sequence>
<feature type="region of interest" description="Disordered" evidence="1">
    <location>
        <begin position="26"/>
        <end position="90"/>
    </location>
</feature>
<reference evidence="2 3" key="1">
    <citation type="journal article" date="2013" name="Nat. Commun.">
        <title>Genome analysis reveals insights into physiology and longevity of the Brandt's bat Myotis brandtii.</title>
        <authorList>
            <person name="Seim I."/>
            <person name="Fang X."/>
            <person name="Xiong Z."/>
            <person name="Lobanov A.V."/>
            <person name="Huang Z."/>
            <person name="Ma S."/>
            <person name="Feng Y."/>
            <person name="Turanov A.A."/>
            <person name="Zhu Y."/>
            <person name="Lenz T.L."/>
            <person name="Gerashchenko M.V."/>
            <person name="Fan D."/>
            <person name="Hee Yim S."/>
            <person name="Yao X."/>
            <person name="Jordan D."/>
            <person name="Xiong Y."/>
            <person name="Ma Y."/>
            <person name="Lyapunov A.N."/>
            <person name="Chen G."/>
            <person name="Kulakova O.I."/>
            <person name="Sun Y."/>
            <person name="Lee S.G."/>
            <person name="Bronson R.T."/>
            <person name="Moskalev A.A."/>
            <person name="Sunyaev S.R."/>
            <person name="Zhang G."/>
            <person name="Krogh A."/>
            <person name="Wang J."/>
            <person name="Gladyshev V.N."/>
        </authorList>
    </citation>
    <scope>NUCLEOTIDE SEQUENCE [LARGE SCALE GENOMIC DNA]</scope>
</reference>
<proteinExistence type="predicted"/>
<keyword evidence="3" id="KW-1185">Reference proteome</keyword>
<gene>
    <name evidence="2" type="ORF">D623_10004981</name>
</gene>
<evidence type="ECO:0000313" key="2">
    <source>
        <dbReference type="EMBL" id="EPQ05890.1"/>
    </source>
</evidence>
<dbReference type="AlphaFoldDB" id="S7MR80"/>